<evidence type="ECO:0000313" key="2">
    <source>
        <dbReference type="EMBL" id="KAH3769724.1"/>
    </source>
</evidence>
<comment type="caution">
    <text evidence="2">The sequence shown here is derived from an EMBL/GenBank/DDBJ whole genome shotgun (WGS) entry which is preliminary data.</text>
</comment>
<evidence type="ECO:0000256" key="1">
    <source>
        <dbReference type="SAM" id="MobiDB-lite"/>
    </source>
</evidence>
<accession>A0A9D4E0G5</accession>
<protein>
    <submittedName>
        <fullName evidence="2">Uncharacterized protein</fullName>
    </submittedName>
</protein>
<reference evidence="2" key="2">
    <citation type="submission" date="2020-11" db="EMBL/GenBank/DDBJ databases">
        <authorList>
            <person name="McCartney M.A."/>
            <person name="Auch B."/>
            <person name="Kono T."/>
            <person name="Mallez S."/>
            <person name="Becker A."/>
            <person name="Gohl D.M."/>
            <person name="Silverstein K.A.T."/>
            <person name="Koren S."/>
            <person name="Bechman K.B."/>
            <person name="Herman A."/>
            <person name="Abrahante J.E."/>
            <person name="Garbe J."/>
        </authorList>
    </citation>
    <scope>NUCLEOTIDE SEQUENCE</scope>
    <source>
        <strain evidence="2">Duluth1</strain>
        <tissue evidence="2">Whole animal</tissue>
    </source>
</reference>
<feature type="region of interest" description="Disordered" evidence="1">
    <location>
        <begin position="96"/>
        <end position="125"/>
    </location>
</feature>
<feature type="compositionally biased region" description="Polar residues" evidence="1">
    <location>
        <begin position="115"/>
        <end position="125"/>
    </location>
</feature>
<dbReference type="AlphaFoldDB" id="A0A9D4E0G5"/>
<dbReference type="EMBL" id="JAIWYP010000009">
    <property type="protein sequence ID" value="KAH3769724.1"/>
    <property type="molecule type" value="Genomic_DNA"/>
</dbReference>
<dbReference type="Proteomes" id="UP000828390">
    <property type="component" value="Unassembled WGS sequence"/>
</dbReference>
<gene>
    <name evidence="2" type="ORF">DPMN_170999</name>
</gene>
<reference evidence="2" key="1">
    <citation type="journal article" date="2019" name="bioRxiv">
        <title>The Genome of the Zebra Mussel, Dreissena polymorpha: A Resource for Invasive Species Research.</title>
        <authorList>
            <person name="McCartney M.A."/>
            <person name="Auch B."/>
            <person name="Kono T."/>
            <person name="Mallez S."/>
            <person name="Zhang Y."/>
            <person name="Obille A."/>
            <person name="Becker A."/>
            <person name="Abrahante J.E."/>
            <person name="Garbe J."/>
            <person name="Badalamenti J.P."/>
            <person name="Herman A."/>
            <person name="Mangelson H."/>
            <person name="Liachko I."/>
            <person name="Sullivan S."/>
            <person name="Sone E.D."/>
            <person name="Koren S."/>
            <person name="Silverstein K.A.T."/>
            <person name="Beckman K.B."/>
            <person name="Gohl D.M."/>
        </authorList>
    </citation>
    <scope>NUCLEOTIDE SEQUENCE</scope>
    <source>
        <strain evidence="2">Duluth1</strain>
        <tissue evidence="2">Whole animal</tissue>
    </source>
</reference>
<organism evidence="2 3">
    <name type="scientific">Dreissena polymorpha</name>
    <name type="common">Zebra mussel</name>
    <name type="synonym">Mytilus polymorpha</name>
    <dbReference type="NCBI Taxonomy" id="45954"/>
    <lineage>
        <taxon>Eukaryota</taxon>
        <taxon>Metazoa</taxon>
        <taxon>Spiralia</taxon>
        <taxon>Lophotrochozoa</taxon>
        <taxon>Mollusca</taxon>
        <taxon>Bivalvia</taxon>
        <taxon>Autobranchia</taxon>
        <taxon>Heteroconchia</taxon>
        <taxon>Euheterodonta</taxon>
        <taxon>Imparidentia</taxon>
        <taxon>Neoheterodontei</taxon>
        <taxon>Myida</taxon>
        <taxon>Dreissenoidea</taxon>
        <taxon>Dreissenidae</taxon>
        <taxon>Dreissena</taxon>
    </lineage>
</organism>
<keyword evidence="3" id="KW-1185">Reference proteome</keyword>
<proteinExistence type="predicted"/>
<evidence type="ECO:0000313" key="3">
    <source>
        <dbReference type="Proteomes" id="UP000828390"/>
    </source>
</evidence>
<sequence length="125" mass="14093">MGQLGAAFALLTSQYHKFAPPPRDPTPELTPGSSPEFLTLNIHRRMTHSLNMHKRLTHSLNIHMRLTHTPDPYQSTNAVSKNSERLTQSLNIHKRLTHTPDPYASPIRLTHTPDPYQSTNAVSPI</sequence>
<name>A0A9D4E0G5_DREPO</name>